<evidence type="ECO:0000256" key="1">
    <source>
        <dbReference type="ARBA" id="ARBA00004141"/>
    </source>
</evidence>
<proteinExistence type="inferred from homology"/>
<dbReference type="InterPro" id="IPR013525">
    <property type="entry name" value="ABC2_TM"/>
</dbReference>
<comment type="caution">
    <text evidence="5">Lacks conserved residue(s) required for the propagation of feature annotation.</text>
</comment>
<feature type="transmembrane region" description="Helical" evidence="5">
    <location>
        <begin position="44"/>
        <end position="66"/>
    </location>
</feature>
<feature type="transmembrane region" description="Helical" evidence="5">
    <location>
        <begin position="125"/>
        <end position="147"/>
    </location>
</feature>
<comment type="similarity">
    <text evidence="5">Belongs to the ABC-2 integral membrane protein family.</text>
</comment>
<protein>
    <recommendedName>
        <fullName evidence="5">Transport permease protein</fullName>
    </recommendedName>
</protein>
<sequence>MMSIIFRSMIITSLRDKITLFYSLLFPIVLMVGLGLYFEGGDMPIRIVSGVTAISTIFWGMQGIAFQVHLQRNRGVYKLLKLTPMPILSFIFIMTLARTLIGTILNMLVWVGGILFLGIEVGAGAIFISAILIAVGSLCFTAIGFLIANLAQNEGQINMYSNLLQLPMIFMSQAFYPLTNAPQWVSIVGKLLPFEYYVQGLRGTLTESHGDLFLAFLIPCLYLIGSMLLAVPTFKWDPHGVKTINRVKKYST</sequence>
<dbReference type="EMBL" id="JBIACK010000017">
    <property type="protein sequence ID" value="MFE8703543.1"/>
    <property type="molecule type" value="Genomic_DNA"/>
</dbReference>
<evidence type="ECO:0000313" key="7">
    <source>
        <dbReference type="EMBL" id="MFE8703543.1"/>
    </source>
</evidence>
<feature type="domain" description="ABC transmembrane type-2" evidence="6">
    <location>
        <begin position="8"/>
        <end position="237"/>
    </location>
</feature>
<keyword evidence="2 5" id="KW-0812">Transmembrane</keyword>
<comment type="subcellular location">
    <subcellularLocation>
        <location evidence="5">Cell membrane</location>
        <topology evidence="5">Multi-pass membrane protein</topology>
    </subcellularLocation>
    <subcellularLocation>
        <location evidence="1">Membrane</location>
        <topology evidence="1">Multi-pass membrane protein</topology>
    </subcellularLocation>
</comment>
<dbReference type="Pfam" id="PF01061">
    <property type="entry name" value="ABC2_membrane"/>
    <property type="match status" value="1"/>
</dbReference>
<evidence type="ECO:0000259" key="6">
    <source>
        <dbReference type="PROSITE" id="PS51012"/>
    </source>
</evidence>
<dbReference type="Proteomes" id="UP001601059">
    <property type="component" value="Unassembled WGS sequence"/>
</dbReference>
<keyword evidence="8" id="KW-1185">Reference proteome</keyword>
<dbReference type="PANTHER" id="PTHR43229">
    <property type="entry name" value="NODULATION PROTEIN J"/>
    <property type="match status" value="1"/>
</dbReference>
<dbReference type="PANTHER" id="PTHR43229:SF3">
    <property type="entry name" value="ABC-TYPE MULTIDRUG TRANSPORT SYSTEM, PERMEASE COMPONENT"/>
    <property type="match status" value="1"/>
</dbReference>
<keyword evidence="3 5" id="KW-1133">Transmembrane helix</keyword>
<dbReference type="InterPro" id="IPR000412">
    <property type="entry name" value="ABC_2_transport"/>
</dbReference>
<organism evidence="7 8">
    <name type="scientific">Cytobacillus spartinae</name>
    <dbReference type="NCBI Taxonomy" id="3299023"/>
    <lineage>
        <taxon>Bacteria</taxon>
        <taxon>Bacillati</taxon>
        <taxon>Bacillota</taxon>
        <taxon>Bacilli</taxon>
        <taxon>Bacillales</taxon>
        <taxon>Bacillaceae</taxon>
        <taxon>Cytobacillus</taxon>
    </lineage>
</organism>
<dbReference type="InterPro" id="IPR047817">
    <property type="entry name" value="ABC2_TM_bact-type"/>
</dbReference>
<dbReference type="InterPro" id="IPR051784">
    <property type="entry name" value="Nod_factor_ABC_transporter"/>
</dbReference>
<dbReference type="PIRSF" id="PIRSF006648">
    <property type="entry name" value="DrrB"/>
    <property type="match status" value="1"/>
</dbReference>
<feature type="transmembrane region" description="Helical" evidence="5">
    <location>
        <begin position="212"/>
        <end position="234"/>
    </location>
</feature>
<evidence type="ECO:0000256" key="3">
    <source>
        <dbReference type="ARBA" id="ARBA00022989"/>
    </source>
</evidence>
<evidence type="ECO:0000256" key="2">
    <source>
        <dbReference type="ARBA" id="ARBA00022692"/>
    </source>
</evidence>
<evidence type="ECO:0000256" key="5">
    <source>
        <dbReference type="RuleBase" id="RU361157"/>
    </source>
</evidence>
<name>A0ABW6KH16_9BACI</name>
<dbReference type="PRINTS" id="PR00164">
    <property type="entry name" value="ABC2TRNSPORT"/>
</dbReference>
<dbReference type="RefSeq" id="WP_389364159.1">
    <property type="nucleotide sequence ID" value="NZ_JBIACK010000017.1"/>
</dbReference>
<evidence type="ECO:0000256" key="4">
    <source>
        <dbReference type="ARBA" id="ARBA00023136"/>
    </source>
</evidence>
<gene>
    <name evidence="7" type="ORF">ACFYKX_23545</name>
</gene>
<keyword evidence="5" id="KW-0813">Transport</keyword>
<keyword evidence="4 5" id="KW-0472">Membrane</keyword>
<feature type="transmembrane region" description="Helical" evidence="5">
    <location>
        <begin position="87"/>
        <end position="119"/>
    </location>
</feature>
<evidence type="ECO:0000313" key="8">
    <source>
        <dbReference type="Proteomes" id="UP001601059"/>
    </source>
</evidence>
<comment type="caution">
    <text evidence="7">The sequence shown here is derived from an EMBL/GenBank/DDBJ whole genome shotgun (WGS) entry which is preliminary data.</text>
</comment>
<dbReference type="PROSITE" id="PS51012">
    <property type="entry name" value="ABC_TM2"/>
    <property type="match status" value="1"/>
</dbReference>
<keyword evidence="5" id="KW-1003">Cell membrane</keyword>
<feature type="transmembrane region" description="Helical" evidence="5">
    <location>
        <begin position="20"/>
        <end position="38"/>
    </location>
</feature>
<accession>A0ABW6KH16</accession>
<reference evidence="7 8" key="1">
    <citation type="submission" date="2024-08" db="EMBL/GenBank/DDBJ databases">
        <title>Two novel Cytobacillus novel species.</title>
        <authorList>
            <person name="Liu G."/>
        </authorList>
    </citation>
    <scope>NUCLEOTIDE SEQUENCE [LARGE SCALE GENOMIC DNA]</scope>
    <source>
        <strain evidence="7 8">FJAT-54145</strain>
    </source>
</reference>